<keyword evidence="3" id="KW-0479">Metal-binding</keyword>
<evidence type="ECO:0000256" key="3">
    <source>
        <dbReference type="ARBA" id="ARBA00022723"/>
    </source>
</evidence>
<keyword evidence="6" id="KW-0408">Iron</keyword>
<evidence type="ECO:0000313" key="8">
    <source>
        <dbReference type="EMBL" id="MCD2194526.1"/>
    </source>
</evidence>
<evidence type="ECO:0000256" key="1">
    <source>
        <dbReference type="ARBA" id="ARBA00001965"/>
    </source>
</evidence>
<dbReference type="EMBL" id="JAJNDB010000002">
    <property type="protein sequence ID" value="MCD2194526.1"/>
    <property type="molecule type" value="Genomic_DNA"/>
</dbReference>
<dbReference type="Gene3D" id="2.60.130.10">
    <property type="entry name" value="Aromatic compound dioxygenase"/>
    <property type="match status" value="1"/>
</dbReference>
<evidence type="ECO:0000259" key="7">
    <source>
        <dbReference type="PROSITE" id="PS00083"/>
    </source>
</evidence>
<dbReference type="Proteomes" id="UP001199469">
    <property type="component" value="Unassembled WGS sequence"/>
</dbReference>
<dbReference type="PANTHER" id="PTHR33711:SF7">
    <property type="entry name" value="INTRADIOL RING-CLEAVAGE DIOXYGENASES DOMAIN-CONTAINING PROTEIN-RELATED"/>
    <property type="match status" value="1"/>
</dbReference>
<evidence type="ECO:0000256" key="5">
    <source>
        <dbReference type="ARBA" id="ARBA00023002"/>
    </source>
</evidence>
<feature type="domain" description="Intradiol ring-cleavage dioxygenases" evidence="7">
    <location>
        <begin position="129"/>
        <end position="157"/>
    </location>
</feature>
<comment type="cofactor">
    <cofactor evidence="1">
        <name>Fe(3+)</name>
        <dbReference type="ChEBI" id="CHEBI:29034"/>
    </cofactor>
</comment>
<comment type="similarity">
    <text evidence="2">Belongs to the intradiol ring-cleavage dioxygenase family.</text>
</comment>
<dbReference type="InterPro" id="IPR007535">
    <property type="entry name" value="Catechol_dOase_N"/>
</dbReference>
<comment type="caution">
    <text evidence="8">The sequence shown here is derived from an EMBL/GenBank/DDBJ whole genome shotgun (WGS) entry which is preliminary data.</text>
</comment>
<evidence type="ECO:0000256" key="2">
    <source>
        <dbReference type="ARBA" id="ARBA00007825"/>
    </source>
</evidence>
<dbReference type="SUPFAM" id="SSF49482">
    <property type="entry name" value="Aromatic compound dioxygenase"/>
    <property type="match status" value="1"/>
</dbReference>
<dbReference type="PROSITE" id="PS00083">
    <property type="entry name" value="INTRADIOL_DIOXYGENAS"/>
    <property type="match status" value="1"/>
</dbReference>
<evidence type="ECO:0000256" key="6">
    <source>
        <dbReference type="ARBA" id="ARBA00023004"/>
    </source>
</evidence>
<proteinExistence type="inferred from homology"/>
<dbReference type="Pfam" id="PF00775">
    <property type="entry name" value="Dioxygenase_C"/>
    <property type="match status" value="1"/>
</dbReference>
<keyword evidence="5" id="KW-0560">Oxidoreductase</keyword>
<gene>
    <name evidence="8" type="ORF">LQ327_14225</name>
</gene>
<dbReference type="RefSeq" id="WP_230734569.1">
    <property type="nucleotide sequence ID" value="NZ_JAJNDB010000002.1"/>
</dbReference>
<keyword evidence="9" id="KW-1185">Reference proteome</keyword>
<keyword evidence="4" id="KW-0223">Dioxygenase</keyword>
<organism evidence="8 9">
    <name type="scientific">Actinomycetospora endophytica</name>
    <dbReference type="NCBI Taxonomy" id="2291215"/>
    <lineage>
        <taxon>Bacteria</taxon>
        <taxon>Bacillati</taxon>
        <taxon>Actinomycetota</taxon>
        <taxon>Actinomycetes</taxon>
        <taxon>Pseudonocardiales</taxon>
        <taxon>Pseudonocardiaceae</taxon>
        <taxon>Actinomycetospora</taxon>
    </lineage>
</organism>
<dbReference type="InterPro" id="IPR015889">
    <property type="entry name" value="Intradiol_dOase_core"/>
</dbReference>
<name>A0ABS8P8G3_9PSEU</name>
<evidence type="ECO:0000313" key="9">
    <source>
        <dbReference type="Proteomes" id="UP001199469"/>
    </source>
</evidence>
<accession>A0ABS8P8G3</accession>
<sequence length="289" mass="31511">MDFSEKDSVDAVTASFADTPDPRLAEVMDSLVRHLHGFLREVRPSIAEWEQGIEFLTAIGQKCDDHRQEFILLSDVLGASMLVETMEASRQAQDATASTVLGPFHVVRSPERALGDTIDSVGTGEACLIEGVVTAPDGTPVPGARIDVWQADDHGFYDVQVPDDQPLGNGRGLFTADDDGRFWFRSIVPAHYPIPTDGPVGALLRASQRHPYRPAHVHFIVEAPGYVPVTTHVFVEGSAYLDSDAVFAVKQSLVREFAPVDDPDEAARLGLPNPFRRARFDVVLQPAAS</sequence>
<dbReference type="InterPro" id="IPR050770">
    <property type="entry name" value="Intradiol_RC_Dioxygenase"/>
</dbReference>
<dbReference type="PANTHER" id="PTHR33711">
    <property type="entry name" value="DIOXYGENASE, PUTATIVE (AFU_ORTHOLOGUE AFUA_2G02910)-RELATED"/>
    <property type="match status" value="1"/>
</dbReference>
<evidence type="ECO:0000256" key="4">
    <source>
        <dbReference type="ARBA" id="ARBA00022964"/>
    </source>
</evidence>
<dbReference type="Pfam" id="PF04444">
    <property type="entry name" value="Dioxygenase_N"/>
    <property type="match status" value="1"/>
</dbReference>
<protein>
    <submittedName>
        <fullName evidence="8">6-chlorohydroxyquinol-1,2-dioxygenase</fullName>
    </submittedName>
</protein>
<dbReference type="InterPro" id="IPR000627">
    <property type="entry name" value="Intradiol_dOase_C"/>
</dbReference>
<reference evidence="8 9" key="1">
    <citation type="submission" date="2021-11" db="EMBL/GenBank/DDBJ databases">
        <title>Draft genome sequence of Actinomycetospora sp. SF1 isolated from the rhizosphere soil.</title>
        <authorList>
            <person name="Duangmal K."/>
            <person name="Chantavorakit T."/>
        </authorList>
    </citation>
    <scope>NUCLEOTIDE SEQUENCE [LARGE SCALE GENOMIC DNA]</scope>
    <source>
        <strain evidence="8 9">TBRC 5722</strain>
    </source>
</reference>